<dbReference type="RefSeq" id="WP_084422249.1">
    <property type="nucleotide sequence ID" value="NZ_LWSK01000002.1"/>
</dbReference>
<feature type="compositionally biased region" description="Low complexity" evidence="1">
    <location>
        <begin position="1"/>
        <end position="13"/>
    </location>
</feature>
<evidence type="ECO:0000313" key="4">
    <source>
        <dbReference type="Proteomes" id="UP000322699"/>
    </source>
</evidence>
<proteinExistence type="predicted"/>
<evidence type="ECO:0000256" key="1">
    <source>
        <dbReference type="SAM" id="MobiDB-lite"/>
    </source>
</evidence>
<dbReference type="SUPFAM" id="SSF52255">
    <property type="entry name" value="N5-CAIR mutase (phosphoribosylaminoimidazole carboxylase, PurE)"/>
    <property type="match status" value="1"/>
</dbReference>
<accession>A0A5B1CJL5</accession>
<feature type="domain" description="PurE" evidence="2">
    <location>
        <begin position="138"/>
        <end position="274"/>
    </location>
</feature>
<dbReference type="PANTHER" id="PTHR43064">
    <property type="entry name" value="PHOSPHORIBOSYLAMINOIMIDAZOLE CARBOXYLASE-RELATED"/>
    <property type="match status" value="1"/>
</dbReference>
<protein>
    <submittedName>
        <fullName evidence="3">AIR carboxylase</fullName>
    </submittedName>
</protein>
<dbReference type="InterPro" id="IPR000031">
    <property type="entry name" value="PurE_dom"/>
</dbReference>
<dbReference type="GO" id="GO:0006189">
    <property type="term" value="P:'de novo' IMP biosynthetic process"/>
    <property type="evidence" value="ECO:0007669"/>
    <property type="project" value="InterPro"/>
</dbReference>
<sequence>MNDNSRGKNSSSDSRSDSRNDDRPALPRESTLPSDPGQTSDPEQTKRIDNAVVDLGRQARCGFGEAIYGEGKSADLIIQIVRAQLDQGQQSLVTRITDEVAEEVSRHFDHCRANPLAKTLRIATQEIDPPIDDQSHRVHVAVVTAGSTDQGIAEEAIETLGWMGIPVRSYSDIGVAGPQRLVAAVPRLREASALVVVAGMEGALPSVVAGHISAPIIAVPTSVGYGANLGGVTALLGMLTSCAAGVAVVNIDAGFKGAYMAGLVVRQQSQDRDTQQQQSQQQ</sequence>
<comment type="caution">
    <text evidence="3">The sequence shown here is derived from an EMBL/GenBank/DDBJ whole genome shotgun (WGS) entry which is preliminary data.</text>
</comment>
<dbReference type="EMBL" id="VRLW01000001">
    <property type="protein sequence ID" value="KAA1260472.1"/>
    <property type="molecule type" value="Genomic_DNA"/>
</dbReference>
<dbReference type="SMART" id="SM01001">
    <property type="entry name" value="AIRC"/>
    <property type="match status" value="1"/>
</dbReference>
<name>A0A5B1CJL5_9BACT</name>
<dbReference type="PANTHER" id="PTHR43064:SF1">
    <property type="entry name" value="SLL1489 PROTEIN"/>
    <property type="match status" value="1"/>
</dbReference>
<gene>
    <name evidence="3" type="ORF">LF1_30120</name>
</gene>
<dbReference type="Pfam" id="PF00731">
    <property type="entry name" value="AIRC"/>
    <property type="match status" value="1"/>
</dbReference>
<dbReference type="GO" id="GO:0016787">
    <property type="term" value="F:hydrolase activity"/>
    <property type="evidence" value="ECO:0007669"/>
    <property type="project" value="InterPro"/>
</dbReference>
<dbReference type="NCBIfam" id="NF033503">
    <property type="entry name" value="LarB"/>
    <property type="match status" value="1"/>
</dbReference>
<dbReference type="AlphaFoldDB" id="A0A5B1CJL5"/>
<feature type="region of interest" description="Disordered" evidence="1">
    <location>
        <begin position="1"/>
        <end position="47"/>
    </location>
</feature>
<reference evidence="3 4" key="1">
    <citation type="submission" date="2019-08" db="EMBL/GenBank/DDBJ databases">
        <title>Deep-cultivation of Planctomycetes and their phenomic and genomic characterization uncovers novel biology.</title>
        <authorList>
            <person name="Wiegand S."/>
            <person name="Jogler M."/>
            <person name="Boedeker C."/>
            <person name="Pinto D."/>
            <person name="Vollmers J."/>
            <person name="Rivas-Marin E."/>
            <person name="Kohn T."/>
            <person name="Peeters S.H."/>
            <person name="Heuer A."/>
            <person name="Rast P."/>
            <person name="Oberbeckmann S."/>
            <person name="Bunk B."/>
            <person name="Jeske O."/>
            <person name="Meyerdierks A."/>
            <person name="Storesund J.E."/>
            <person name="Kallscheuer N."/>
            <person name="Luecker S."/>
            <person name="Lage O.M."/>
            <person name="Pohl T."/>
            <person name="Merkel B.J."/>
            <person name="Hornburger P."/>
            <person name="Mueller R.-W."/>
            <person name="Bruemmer F."/>
            <person name="Labrenz M."/>
            <person name="Spormann A.M."/>
            <person name="Op Den Camp H."/>
            <person name="Overmann J."/>
            <person name="Amann R."/>
            <person name="Jetten M.S.M."/>
            <person name="Mascher T."/>
            <person name="Medema M.H."/>
            <person name="Devos D.P."/>
            <person name="Kaster A.-K."/>
            <person name="Ovreas L."/>
            <person name="Rohde M."/>
            <person name="Galperin M.Y."/>
            <person name="Jogler C."/>
        </authorList>
    </citation>
    <scope>NUCLEOTIDE SEQUENCE [LARGE SCALE GENOMIC DNA]</scope>
    <source>
        <strain evidence="3 4">LF1</strain>
    </source>
</reference>
<evidence type="ECO:0000313" key="3">
    <source>
        <dbReference type="EMBL" id="KAA1260472.1"/>
    </source>
</evidence>
<dbReference type="Gene3D" id="3.40.50.1970">
    <property type="match status" value="1"/>
</dbReference>
<feature type="compositionally biased region" description="Basic and acidic residues" evidence="1">
    <location>
        <begin position="14"/>
        <end position="26"/>
    </location>
</feature>
<dbReference type="Proteomes" id="UP000322699">
    <property type="component" value="Unassembled WGS sequence"/>
</dbReference>
<dbReference type="InterPro" id="IPR039476">
    <property type="entry name" value="P2CMN_synthase_LarB"/>
</dbReference>
<evidence type="ECO:0000259" key="2">
    <source>
        <dbReference type="SMART" id="SM01001"/>
    </source>
</evidence>
<keyword evidence="4" id="KW-1185">Reference proteome</keyword>
<feature type="compositionally biased region" description="Polar residues" evidence="1">
    <location>
        <begin position="31"/>
        <end position="42"/>
    </location>
</feature>
<organism evidence="3 4">
    <name type="scientific">Rubripirellula obstinata</name>
    <dbReference type="NCBI Taxonomy" id="406547"/>
    <lineage>
        <taxon>Bacteria</taxon>
        <taxon>Pseudomonadati</taxon>
        <taxon>Planctomycetota</taxon>
        <taxon>Planctomycetia</taxon>
        <taxon>Pirellulales</taxon>
        <taxon>Pirellulaceae</taxon>
        <taxon>Rubripirellula</taxon>
    </lineage>
</organism>